<sequence>MVKKLIINNGDEIYEEMTAEESAVLQLAQEEQAFLEILRPSNEEVRKAEIEIVTTNLLIDLGVF</sequence>
<dbReference type="AlphaFoldDB" id="A0A3S0RLJ8"/>
<evidence type="ECO:0000313" key="2">
    <source>
        <dbReference type="Proteomes" id="UP000287910"/>
    </source>
</evidence>
<comment type="caution">
    <text evidence="1">The sequence shown here is derived from an EMBL/GenBank/DDBJ whole genome shotgun (WGS) entry which is preliminary data.</text>
</comment>
<proteinExistence type="predicted"/>
<keyword evidence="2" id="KW-1185">Reference proteome</keyword>
<protein>
    <submittedName>
        <fullName evidence="1">Uncharacterized protein</fullName>
    </submittedName>
</protein>
<evidence type="ECO:0000313" key="1">
    <source>
        <dbReference type="EMBL" id="RUL56451.1"/>
    </source>
</evidence>
<accession>A0A3S0RLJ8</accession>
<dbReference type="Proteomes" id="UP000287910">
    <property type="component" value="Unassembled WGS sequence"/>
</dbReference>
<organism evidence="1 2">
    <name type="scientific">Lysinibacillus antri</name>
    <dbReference type="NCBI Taxonomy" id="2498145"/>
    <lineage>
        <taxon>Bacteria</taxon>
        <taxon>Bacillati</taxon>
        <taxon>Bacillota</taxon>
        <taxon>Bacilli</taxon>
        <taxon>Bacillales</taxon>
        <taxon>Bacillaceae</taxon>
        <taxon>Lysinibacillus</taxon>
    </lineage>
</organism>
<dbReference type="EMBL" id="RYYR01000002">
    <property type="protein sequence ID" value="RUL56451.1"/>
    <property type="molecule type" value="Genomic_DNA"/>
</dbReference>
<gene>
    <name evidence="1" type="ORF">EK386_02125</name>
</gene>
<name>A0A3S0RLJ8_9BACI</name>
<dbReference type="RefSeq" id="WP_126657368.1">
    <property type="nucleotide sequence ID" value="NZ_RYYR01000002.1"/>
</dbReference>
<reference evidence="1 2" key="1">
    <citation type="submission" date="2018-12" db="EMBL/GenBank/DDBJ databases">
        <title>Lysinibacillus antri sp. nov., isolated from a cave soil.</title>
        <authorList>
            <person name="Narsing Rao M.P."/>
            <person name="Zhang H."/>
            <person name="Dong Z.-Y."/>
            <person name="Niu X.-K."/>
            <person name="Zhang K."/>
            <person name="Fang B.-Z."/>
            <person name="Kang Y.-Q."/>
            <person name="Xiao M."/>
            <person name="Li W.-J."/>
        </authorList>
    </citation>
    <scope>NUCLEOTIDE SEQUENCE [LARGE SCALE GENOMIC DNA]</scope>
    <source>
        <strain evidence="1 2">SYSU K30002</strain>
    </source>
</reference>